<name>A0ABP7EBY0_9ACTN</name>
<dbReference type="SUPFAM" id="SSF50969">
    <property type="entry name" value="YVTN repeat-like/Quinoprotein amine dehydrogenase"/>
    <property type="match status" value="1"/>
</dbReference>
<dbReference type="Gene3D" id="2.130.10.10">
    <property type="entry name" value="YVTN repeat-like/Quinoprotein amine dehydrogenase"/>
    <property type="match status" value="1"/>
</dbReference>
<feature type="region of interest" description="Disordered" evidence="1">
    <location>
        <begin position="1"/>
        <end position="26"/>
    </location>
</feature>
<comment type="caution">
    <text evidence="2">The sequence shown here is derived from an EMBL/GenBank/DDBJ whole genome shotgun (WGS) entry which is preliminary data.</text>
</comment>
<protein>
    <recommendedName>
        <fullName evidence="4">40-residue YVTN family beta-propeller repeat-containing protein</fullName>
    </recommendedName>
</protein>
<accession>A0ABP7EBY0</accession>
<dbReference type="InterPro" id="IPR015943">
    <property type="entry name" value="WD40/YVTN_repeat-like_dom_sf"/>
</dbReference>
<reference evidence="3" key="1">
    <citation type="journal article" date="2019" name="Int. J. Syst. Evol. Microbiol.">
        <title>The Global Catalogue of Microorganisms (GCM) 10K type strain sequencing project: providing services to taxonomists for standard genome sequencing and annotation.</title>
        <authorList>
            <consortium name="The Broad Institute Genomics Platform"/>
            <consortium name="The Broad Institute Genome Sequencing Center for Infectious Disease"/>
            <person name="Wu L."/>
            <person name="Ma J."/>
        </authorList>
    </citation>
    <scope>NUCLEOTIDE SEQUENCE [LARGE SCALE GENOMIC DNA]</scope>
    <source>
        <strain evidence="3">JCM 16904</strain>
    </source>
</reference>
<sequence length="276" mass="28610">MPWLSEGPLPQERALPPHCRGPAASAADTTTDLGVTFDSYTADLAVGGGRVFVPADDRIIVADTGANLTGSVVTGLSGVRELAMNADDTRLYAALTGSNEVAEIDTASLAVIRRIDLSAHPCPSTLVLLGERLWVGHGCDNGPGGVVGLDLSAATPAPVTVGGEHLRAPVLAAAGDTLVVGRTSLHHADMLVYDVGGGTPELRGTIDGEEWRMDLPTGYRDGTFVSPSSRRCTTSRIYATATSIARWCSLWSAARLGAVGAGQSQPAEGRTDQSKH</sequence>
<keyword evidence="3" id="KW-1185">Reference proteome</keyword>
<evidence type="ECO:0000256" key="1">
    <source>
        <dbReference type="SAM" id="MobiDB-lite"/>
    </source>
</evidence>
<dbReference type="InterPro" id="IPR011044">
    <property type="entry name" value="Quino_amine_DH_bsu"/>
</dbReference>
<dbReference type="EMBL" id="BAAAZP010000237">
    <property type="protein sequence ID" value="GAA3717067.1"/>
    <property type="molecule type" value="Genomic_DNA"/>
</dbReference>
<evidence type="ECO:0000313" key="3">
    <source>
        <dbReference type="Proteomes" id="UP001500902"/>
    </source>
</evidence>
<proteinExistence type="predicted"/>
<organism evidence="2 3">
    <name type="scientific">Nonomuraea antimicrobica</name>
    <dbReference type="NCBI Taxonomy" id="561173"/>
    <lineage>
        <taxon>Bacteria</taxon>
        <taxon>Bacillati</taxon>
        <taxon>Actinomycetota</taxon>
        <taxon>Actinomycetes</taxon>
        <taxon>Streptosporangiales</taxon>
        <taxon>Streptosporangiaceae</taxon>
        <taxon>Nonomuraea</taxon>
    </lineage>
</organism>
<evidence type="ECO:0008006" key="4">
    <source>
        <dbReference type="Google" id="ProtNLM"/>
    </source>
</evidence>
<dbReference type="Proteomes" id="UP001500902">
    <property type="component" value="Unassembled WGS sequence"/>
</dbReference>
<evidence type="ECO:0000313" key="2">
    <source>
        <dbReference type="EMBL" id="GAA3717067.1"/>
    </source>
</evidence>
<gene>
    <name evidence="2" type="ORF">GCM10022224_098410</name>
</gene>